<dbReference type="Proteomes" id="UP000221871">
    <property type="component" value="Segment"/>
</dbReference>
<dbReference type="Gene3D" id="3.90.75.20">
    <property type="match status" value="1"/>
</dbReference>
<evidence type="ECO:0000259" key="1">
    <source>
        <dbReference type="Pfam" id="PF07463"/>
    </source>
</evidence>
<keyword evidence="3" id="KW-0540">Nuclease</keyword>
<evidence type="ECO:0000313" key="4">
    <source>
        <dbReference type="Proteomes" id="UP000221871"/>
    </source>
</evidence>
<protein>
    <submittedName>
        <fullName evidence="3">Endonuclease</fullName>
    </submittedName>
</protein>
<organism evidence="3 4">
    <name type="scientific">Streptococcus phage CHPC577</name>
    <dbReference type="NCBI Taxonomy" id="1913081"/>
    <lineage>
        <taxon>Viruses</taxon>
        <taxon>Duplodnaviria</taxon>
        <taxon>Heunggongvirae</taxon>
        <taxon>Uroviricota</taxon>
        <taxon>Caudoviricetes</taxon>
        <taxon>Piorkowskivirus</taxon>
        <taxon>Piorkowskivirus CHPC577</taxon>
    </lineage>
</organism>
<dbReference type="Pfam" id="PF13392">
    <property type="entry name" value="HNH_3"/>
    <property type="match status" value="1"/>
</dbReference>
<feature type="domain" description="HNH nuclease" evidence="2">
    <location>
        <begin position="70"/>
        <end position="112"/>
    </location>
</feature>
<keyword evidence="4" id="KW-1185">Reference proteome</keyword>
<dbReference type="Gene3D" id="1.10.10.10">
    <property type="entry name" value="Winged helix-like DNA-binding domain superfamily/Winged helix DNA-binding domain"/>
    <property type="match status" value="1"/>
</dbReference>
<dbReference type="SUPFAM" id="SSF64496">
    <property type="entry name" value="DNA-binding domain of intron-encoded endonucleases"/>
    <property type="match status" value="1"/>
</dbReference>
<evidence type="ECO:0000259" key="2">
    <source>
        <dbReference type="Pfam" id="PF13392"/>
    </source>
</evidence>
<dbReference type="InterPro" id="IPR010902">
    <property type="entry name" value="NUMOD4"/>
</dbReference>
<dbReference type="GO" id="GO:0016788">
    <property type="term" value="F:hydrolase activity, acting on ester bonds"/>
    <property type="evidence" value="ECO:0007669"/>
    <property type="project" value="InterPro"/>
</dbReference>
<dbReference type="InterPro" id="IPR044925">
    <property type="entry name" value="His-Me_finger_sf"/>
</dbReference>
<dbReference type="InterPro" id="IPR003647">
    <property type="entry name" value="Intron_nuc_1_rpt"/>
</dbReference>
<keyword evidence="3" id="KW-0378">Hydrolase</keyword>
<accession>A0A1L2JXM8</accession>
<keyword evidence="3" id="KW-0255">Endonuclease</keyword>
<proteinExistence type="predicted"/>
<dbReference type="InterPro" id="IPR036388">
    <property type="entry name" value="WH-like_DNA-bd_sf"/>
</dbReference>
<dbReference type="SMART" id="SM00497">
    <property type="entry name" value="IENR1"/>
    <property type="match status" value="1"/>
</dbReference>
<evidence type="ECO:0000313" key="3">
    <source>
        <dbReference type="EMBL" id="APC45805.1"/>
    </source>
</evidence>
<feature type="domain" description="NUMOD4" evidence="1">
    <location>
        <begin position="3"/>
        <end position="60"/>
    </location>
</feature>
<dbReference type="SUPFAM" id="SSF54060">
    <property type="entry name" value="His-Me finger endonucleases"/>
    <property type="match status" value="1"/>
</dbReference>
<dbReference type="Pfam" id="PF07463">
    <property type="entry name" value="NUMOD4"/>
    <property type="match status" value="1"/>
</dbReference>
<reference evidence="3 4" key="1">
    <citation type="journal article" date="2016" name="Appl. Environ. Microbiol.">
        <title>Novel variants of Streptococcus thermophilus bacteriophages indicate genetic recombination across phages from different bacterial species.</title>
        <authorList>
            <person name="Szymczak P."/>
            <person name="Janzen T."/>
            <person name="Neves A.R."/>
            <person name="Kot W."/>
            <person name="Hansen L.H."/>
            <person name="Lametsch R."/>
            <person name="Neve H."/>
            <person name="Franz C.M."/>
            <person name="Vogensen F.K."/>
        </authorList>
    </citation>
    <scope>NUCLEOTIDE SEQUENCE [LARGE SCALE GENOMIC DNA]</scope>
    <source>
        <strain evidence="3 4">CHPC577</strain>
    </source>
</reference>
<dbReference type="GO" id="GO:0004519">
    <property type="term" value="F:endonuclease activity"/>
    <property type="evidence" value="ECO:0007669"/>
    <property type="project" value="UniProtKB-KW"/>
</dbReference>
<gene>
    <name evidence="3" type="ORF">CHPC577_0033</name>
</gene>
<dbReference type="EMBL" id="KX879641">
    <property type="protein sequence ID" value="APC45805.1"/>
    <property type="molecule type" value="Genomic_DNA"/>
</dbReference>
<name>A0A1L2JXM8_9CAUD</name>
<sequence>MSEEWRDVVGYEGLYQVSSEGRVKSLERVVKRKDGRRRLQKGRFLKPSRDHCGYKKICLTDANSKQKSFLVHRIVCQAFHENPWNKSEVNHINEDKSDNRSCNLEWCTRKENCNHGTRNVRMAKKIAEIKSKPIAQYTLDGKLVKVWPSPTEVHRQLGINQGNISAVARGERNKASGFIWKYV</sequence>
<dbReference type="InterPro" id="IPR003615">
    <property type="entry name" value="HNH_nuc"/>
</dbReference>